<organism evidence="1 2">
    <name type="scientific">Ammonifex degensii (strain DSM 10501 / KC4)</name>
    <dbReference type="NCBI Taxonomy" id="429009"/>
    <lineage>
        <taxon>Bacteria</taxon>
        <taxon>Bacillati</taxon>
        <taxon>Bacillota</taxon>
        <taxon>Clostridia</taxon>
        <taxon>Thermoanaerobacterales</taxon>
        <taxon>Thermoanaerobacteraceae</taxon>
        <taxon>Ammonifex</taxon>
    </lineage>
</organism>
<gene>
    <name evidence="1" type="ordered locus">Adeg_0151</name>
</gene>
<sequence length="64" mass="6723">MKQKPPIEVPPQVLAAVKETAKDGKLSCLRAHQLAAELGVAPRIVGAACDQLGIRIVACQLGCF</sequence>
<dbReference type="STRING" id="429009.Adeg_0151"/>
<evidence type="ECO:0000313" key="1">
    <source>
        <dbReference type="EMBL" id="ACX51323.1"/>
    </source>
</evidence>
<dbReference type="AlphaFoldDB" id="C9RAP6"/>
<dbReference type="eggNOG" id="ENOG5033GJ4">
    <property type="taxonomic scope" value="Bacteria"/>
</dbReference>
<reference evidence="1 2" key="1">
    <citation type="submission" date="2009-10" db="EMBL/GenBank/DDBJ databases">
        <title>Complete sequence of chromosome of Ammonifex degensii KC4.</title>
        <authorList>
            <consortium name="US DOE Joint Genome Institute"/>
            <person name="Kerfeld C."/>
            <person name="Goodner B."/>
            <person name="Huber H."/>
            <person name="Stetter K."/>
            <person name="Lucas S."/>
            <person name="Copeland A."/>
            <person name="Lapidus A."/>
            <person name="Glavina del Rio T."/>
            <person name="Dalin E."/>
            <person name="Tice H."/>
            <person name="Bruce D."/>
            <person name="Goodwin L."/>
            <person name="Pitluck S."/>
            <person name="Saunders E."/>
            <person name="Brettin T."/>
            <person name="Detter J.C."/>
            <person name="Han C."/>
            <person name="Larimer F."/>
            <person name="Land M."/>
            <person name="Hauser L."/>
            <person name="Kyrpides N."/>
            <person name="Ovchinnikova G."/>
            <person name="Richardson P."/>
        </authorList>
    </citation>
    <scope>NUCLEOTIDE SEQUENCE [LARGE SCALE GENOMIC DNA]</scope>
    <source>
        <strain evidence="2">DSM 10501 / KC4</strain>
    </source>
</reference>
<dbReference type="RefSeq" id="WP_015738201.1">
    <property type="nucleotide sequence ID" value="NC_013385.1"/>
</dbReference>
<dbReference type="KEGG" id="adg:Adeg_0151"/>
<keyword evidence="2" id="KW-1185">Reference proteome</keyword>
<dbReference type="OrthoDB" id="9802573at2"/>
<dbReference type="HOGENOM" id="CLU_198707_1_0_9"/>
<accession>C9RAP6</accession>
<evidence type="ECO:0000313" key="2">
    <source>
        <dbReference type="Proteomes" id="UP000002620"/>
    </source>
</evidence>
<dbReference type="Proteomes" id="UP000002620">
    <property type="component" value="Chromosome"/>
</dbReference>
<dbReference type="EMBL" id="CP001785">
    <property type="protein sequence ID" value="ACX51323.1"/>
    <property type="molecule type" value="Genomic_DNA"/>
</dbReference>
<name>C9RAP6_AMMDK</name>
<protein>
    <submittedName>
        <fullName evidence="1">Uncharacterized protein</fullName>
    </submittedName>
</protein>
<proteinExistence type="predicted"/>